<evidence type="ECO:0000313" key="14">
    <source>
        <dbReference type="Proteomes" id="UP000284751"/>
    </source>
</evidence>
<feature type="binding site" evidence="11">
    <location>
        <position position="301"/>
    </location>
    <ligand>
        <name>Mg(2+)</name>
        <dbReference type="ChEBI" id="CHEBI:18420"/>
    </ligand>
</feature>
<evidence type="ECO:0000313" key="13">
    <source>
        <dbReference type="EMBL" id="RGQ40338.1"/>
    </source>
</evidence>
<dbReference type="InterPro" id="IPR003374">
    <property type="entry name" value="ApbE-like_sf"/>
</dbReference>
<dbReference type="AlphaFoldDB" id="A0A412AX13"/>
<dbReference type="GO" id="GO:0016740">
    <property type="term" value="F:transferase activity"/>
    <property type="evidence" value="ECO:0007669"/>
    <property type="project" value="UniProtKB-UniRule"/>
</dbReference>
<evidence type="ECO:0000256" key="12">
    <source>
        <dbReference type="SAM" id="Phobius"/>
    </source>
</evidence>
<feature type="binding site" evidence="11">
    <location>
        <position position="184"/>
    </location>
    <ligand>
        <name>Mg(2+)</name>
        <dbReference type="ChEBI" id="CHEBI:18420"/>
    </ligand>
</feature>
<dbReference type="EC" id="2.7.1.180" evidence="1 10"/>
<sequence>MKMSTGKHSPKLHLVLLALLIAVVGFVIWLYTGYVGESTPYEVTNYAMGTYVQQTVYGKNGQAGASAAANAISKLENKISWRTDGSEIQKLNRQAGGDPVEISRDTLSILKISLDVAEETGGAFDPTIYPLSSLWDFGGDNQQVPAREEIDAFLPYVNYQDLALNDADCTARLAKALEAVDLGAAGKGAACDAALQAYRDAGVDNAVIAVGGSIGVMGRRLTQENWRISVRDPDKSVDDSDAGMGVLELSEGFVSTSGVYEKYFEQDGSLYHHLLDPSTGYPVENNLLSVSVVAQTGVLSDLLSTACFVLGLDNSLSVLEHYDAQALFITRDKEVYITEGLKGRFTVSSQAYTLKELQ</sequence>
<dbReference type="PIRSF" id="PIRSF006268">
    <property type="entry name" value="ApbE"/>
    <property type="match status" value="1"/>
</dbReference>
<comment type="cofactor">
    <cofactor evidence="11">
        <name>Mg(2+)</name>
        <dbReference type="ChEBI" id="CHEBI:18420"/>
    </cofactor>
    <cofactor evidence="11">
        <name>Mn(2+)</name>
        <dbReference type="ChEBI" id="CHEBI:29035"/>
    </cofactor>
    <text evidence="11">Magnesium. Can also use manganese.</text>
</comment>
<dbReference type="PANTHER" id="PTHR30040:SF2">
    <property type="entry name" value="FAD:PROTEIN FMN TRANSFERASE"/>
    <property type="match status" value="1"/>
</dbReference>
<keyword evidence="12" id="KW-0812">Transmembrane</keyword>
<dbReference type="Pfam" id="PF02424">
    <property type="entry name" value="ApbE"/>
    <property type="match status" value="1"/>
</dbReference>
<evidence type="ECO:0000256" key="7">
    <source>
        <dbReference type="ARBA" id="ARBA00022842"/>
    </source>
</evidence>
<gene>
    <name evidence="13" type="ORF">DWY99_08175</name>
</gene>
<reference evidence="13 14" key="1">
    <citation type="submission" date="2018-08" db="EMBL/GenBank/DDBJ databases">
        <title>A genome reference for cultivated species of the human gut microbiota.</title>
        <authorList>
            <person name="Zou Y."/>
            <person name="Xue W."/>
            <person name="Luo G."/>
        </authorList>
    </citation>
    <scope>NUCLEOTIDE SEQUENCE [LARGE SCALE GENOMIC DNA]</scope>
    <source>
        <strain evidence="13 14">AF28-26</strain>
    </source>
</reference>
<evidence type="ECO:0000256" key="1">
    <source>
        <dbReference type="ARBA" id="ARBA00011955"/>
    </source>
</evidence>
<accession>A0A412AX13</accession>
<keyword evidence="4 10" id="KW-0808">Transferase</keyword>
<evidence type="ECO:0000256" key="2">
    <source>
        <dbReference type="ARBA" id="ARBA00016337"/>
    </source>
</evidence>
<feature type="transmembrane region" description="Helical" evidence="12">
    <location>
        <begin position="12"/>
        <end position="31"/>
    </location>
</feature>
<comment type="caution">
    <text evidence="13">The sequence shown here is derived from an EMBL/GenBank/DDBJ whole genome shotgun (WGS) entry which is preliminary data.</text>
</comment>
<evidence type="ECO:0000256" key="6">
    <source>
        <dbReference type="ARBA" id="ARBA00022827"/>
    </source>
</evidence>
<keyword evidence="7 10" id="KW-0460">Magnesium</keyword>
<organism evidence="13 14">
    <name type="scientific">[Clostridium] leptum</name>
    <dbReference type="NCBI Taxonomy" id="1535"/>
    <lineage>
        <taxon>Bacteria</taxon>
        <taxon>Bacillati</taxon>
        <taxon>Bacillota</taxon>
        <taxon>Clostridia</taxon>
        <taxon>Eubacteriales</taxon>
        <taxon>Oscillospiraceae</taxon>
        <taxon>Oscillospiraceae incertae sedis</taxon>
    </lineage>
</organism>
<dbReference type="Proteomes" id="UP000284751">
    <property type="component" value="Unassembled WGS sequence"/>
</dbReference>
<evidence type="ECO:0000256" key="5">
    <source>
        <dbReference type="ARBA" id="ARBA00022723"/>
    </source>
</evidence>
<comment type="similarity">
    <text evidence="10">Belongs to the ApbE family.</text>
</comment>
<proteinExistence type="inferred from homology"/>
<name>A0A412AX13_9FIRM</name>
<dbReference type="GO" id="GO:0046872">
    <property type="term" value="F:metal ion binding"/>
    <property type="evidence" value="ECO:0007669"/>
    <property type="project" value="UniProtKB-UniRule"/>
</dbReference>
<evidence type="ECO:0000256" key="10">
    <source>
        <dbReference type="PIRNR" id="PIRNR006268"/>
    </source>
</evidence>
<evidence type="ECO:0000256" key="4">
    <source>
        <dbReference type="ARBA" id="ARBA00022679"/>
    </source>
</evidence>
<evidence type="ECO:0000256" key="3">
    <source>
        <dbReference type="ARBA" id="ARBA00022630"/>
    </source>
</evidence>
<keyword evidence="12" id="KW-1133">Transmembrane helix</keyword>
<dbReference type="EMBL" id="QRTC01000029">
    <property type="protein sequence ID" value="RGQ40338.1"/>
    <property type="molecule type" value="Genomic_DNA"/>
</dbReference>
<comment type="catalytic activity">
    <reaction evidence="9 10">
        <text>L-threonyl-[protein] + FAD = FMN-L-threonyl-[protein] + AMP + H(+)</text>
        <dbReference type="Rhea" id="RHEA:36847"/>
        <dbReference type="Rhea" id="RHEA-COMP:11060"/>
        <dbReference type="Rhea" id="RHEA-COMP:11061"/>
        <dbReference type="ChEBI" id="CHEBI:15378"/>
        <dbReference type="ChEBI" id="CHEBI:30013"/>
        <dbReference type="ChEBI" id="CHEBI:57692"/>
        <dbReference type="ChEBI" id="CHEBI:74257"/>
        <dbReference type="ChEBI" id="CHEBI:456215"/>
        <dbReference type="EC" id="2.7.1.180"/>
    </reaction>
</comment>
<dbReference type="SUPFAM" id="SSF143631">
    <property type="entry name" value="ApbE-like"/>
    <property type="match status" value="1"/>
</dbReference>
<protein>
    <recommendedName>
        <fullName evidence="2 10">FAD:protein FMN transferase</fullName>
        <ecNumber evidence="1 10">2.7.1.180</ecNumber>
    </recommendedName>
    <alternativeName>
        <fullName evidence="8 10">Flavin transferase</fullName>
    </alternativeName>
</protein>
<keyword evidence="12" id="KW-0472">Membrane</keyword>
<evidence type="ECO:0000256" key="9">
    <source>
        <dbReference type="ARBA" id="ARBA00048540"/>
    </source>
</evidence>
<keyword evidence="6 10" id="KW-0274">FAD</keyword>
<evidence type="ECO:0000256" key="8">
    <source>
        <dbReference type="ARBA" id="ARBA00031306"/>
    </source>
</evidence>
<dbReference type="InterPro" id="IPR024932">
    <property type="entry name" value="ApbE"/>
</dbReference>
<dbReference type="PANTHER" id="PTHR30040">
    <property type="entry name" value="THIAMINE BIOSYNTHESIS LIPOPROTEIN APBE"/>
    <property type="match status" value="1"/>
</dbReference>
<evidence type="ECO:0000256" key="11">
    <source>
        <dbReference type="PIRSR" id="PIRSR006268-2"/>
    </source>
</evidence>
<keyword evidence="5 10" id="KW-0479">Metal-binding</keyword>
<keyword evidence="3 10" id="KW-0285">Flavoprotein</keyword>
<dbReference type="Gene3D" id="3.10.520.10">
    <property type="entry name" value="ApbE-like domains"/>
    <property type="match status" value="1"/>
</dbReference>
<feature type="binding site" evidence="11">
    <location>
        <position position="305"/>
    </location>
    <ligand>
        <name>Mg(2+)</name>
        <dbReference type="ChEBI" id="CHEBI:18420"/>
    </ligand>
</feature>